<evidence type="ECO:0000256" key="6">
    <source>
        <dbReference type="ARBA" id="ARBA00022723"/>
    </source>
</evidence>
<dbReference type="InterPro" id="IPR027417">
    <property type="entry name" value="P-loop_NTPase"/>
</dbReference>
<evidence type="ECO:0000256" key="12">
    <source>
        <dbReference type="ARBA" id="ARBA00048113"/>
    </source>
</evidence>
<name>A0A0K0EUF3_STRVS</name>
<proteinExistence type="inferred from homology"/>
<reference evidence="14" key="1">
    <citation type="submission" date="2014-07" db="EMBL/GenBank/DDBJ databases">
        <authorList>
            <person name="Martin A.A"/>
            <person name="De Silva N."/>
        </authorList>
    </citation>
    <scope>NUCLEOTIDE SEQUENCE</scope>
</reference>
<evidence type="ECO:0000256" key="13">
    <source>
        <dbReference type="RuleBase" id="RU004165"/>
    </source>
</evidence>
<dbReference type="Gene3D" id="3.40.50.300">
    <property type="entry name" value="P-loop containing nucleotide triphosphate hydrolases"/>
    <property type="match status" value="1"/>
</dbReference>
<protein>
    <recommendedName>
        <fullName evidence="3">Thymidine kinase, cytosolic</fullName>
        <ecNumber evidence="2">2.7.1.21</ecNumber>
    </recommendedName>
</protein>
<keyword evidence="4" id="KW-0237">DNA synthesis</keyword>
<dbReference type="InterPro" id="IPR020633">
    <property type="entry name" value="Thymidine_kinase_CS"/>
</dbReference>
<evidence type="ECO:0000313" key="14">
    <source>
        <dbReference type="Proteomes" id="UP000035680"/>
    </source>
</evidence>
<evidence type="ECO:0000313" key="15">
    <source>
        <dbReference type="WBParaSite" id="SVE_0014700.1"/>
    </source>
</evidence>
<dbReference type="PANTHER" id="PTHR11441">
    <property type="entry name" value="THYMIDINE KINASE"/>
    <property type="match status" value="1"/>
</dbReference>
<dbReference type="Pfam" id="PF00265">
    <property type="entry name" value="TK"/>
    <property type="match status" value="1"/>
</dbReference>
<dbReference type="GO" id="GO:0004797">
    <property type="term" value="F:thymidine kinase activity"/>
    <property type="evidence" value="ECO:0007669"/>
    <property type="project" value="UniProtKB-EC"/>
</dbReference>
<dbReference type="GO" id="GO:0071897">
    <property type="term" value="P:DNA biosynthetic process"/>
    <property type="evidence" value="ECO:0007669"/>
    <property type="project" value="UniProtKB-KW"/>
</dbReference>
<evidence type="ECO:0000256" key="1">
    <source>
        <dbReference type="ARBA" id="ARBA00007587"/>
    </source>
</evidence>
<comment type="similarity">
    <text evidence="1 13">Belongs to the thymidine kinase family.</text>
</comment>
<dbReference type="SUPFAM" id="SSF52540">
    <property type="entry name" value="P-loop containing nucleoside triphosphate hydrolases"/>
    <property type="match status" value="1"/>
</dbReference>
<dbReference type="SUPFAM" id="SSF57716">
    <property type="entry name" value="Glucocorticoid receptor-like (DNA-binding domain)"/>
    <property type="match status" value="1"/>
</dbReference>
<evidence type="ECO:0000256" key="4">
    <source>
        <dbReference type="ARBA" id="ARBA00022634"/>
    </source>
</evidence>
<keyword evidence="7" id="KW-0547">Nucleotide-binding</keyword>
<organism evidence="14 15">
    <name type="scientific">Strongyloides venezuelensis</name>
    <name type="common">Threadworm</name>
    <dbReference type="NCBI Taxonomy" id="75913"/>
    <lineage>
        <taxon>Eukaryota</taxon>
        <taxon>Metazoa</taxon>
        <taxon>Ecdysozoa</taxon>
        <taxon>Nematoda</taxon>
        <taxon>Chromadorea</taxon>
        <taxon>Rhabditida</taxon>
        <taxon>Tylenchina</taxon>
        <taxon>Panagrolaimomorpha</taxon>
        <taxon>Strongyloidoidea</taxon>
        <taxon>Strongyloididae</taxon>
        <taxon>Strongyloides</taxon>
    </lineage>
</organism>
<accession>A0A0K0EUF3</accession>
<dbReference type="Proteomes" id="UP000035680">
    <property type="component" value="Unassembled WGS sequence"/>
</dbReference>
<evidence type="ECO:0000256" key="11">
    <source>
        <dbReference type="ARBA" id="ARBA00046642"/>
    </source>
</evidence>
<keyword evidence="8" id="KW-0418">Kinase</keyword>
<dbReference type="STRING" id="75913.A0A0K0EUF3"/>
<evidence type="ECO:0000256" key="5">
    <source>
        <dbReference type="ARBA" id="ARBA00022679"/>
    </source>
</evidence>
<dbReference type="PANTHER" id="PTHR11441:SF0">
    <property type="entry name" value="THYMIDINE KINASE, CYTOSOLIC"/>
    <property type="match status" value="1"/>
</dbReference>
<evidence type="ECO:0000256" key="10">
    <source>
        <dbReference type="ARBA" id="ARBA00022840"/>
    </source>
</evidence>
<keyword evidence="14" id="KW-1185">Reference proteome</keyword>
<evidence type="ECO:0000256" key="8">
    <source>
        <dbReference type="ARBA" id="ARBA00022777"/>
    </source>
</evidence>
<evidence type="ECO:0000256" key="9">
    <source>
        <dbReference type="ARBA" id="ARBA00022833"/>
    </source>
</evidence>
<keyword evidence="10" id="KW-0067">ATP-binding</keyword>
<sequence length="425" mass="49194">MSQENSSLIKFTPTLPFPTNAIPSCYVECQDENSNEYEYQEYPPHIFEIAKKAAVKRKIMRELKSWLVSHDTMMNCYENDHEGWQRFPLRRKSTPEDMEYMDQITSSSYLDEIFEKNKDFFFVDDWRDLISVKSIPSPREDCNVYVESFGKSAERLNDNDPQQFYIKTLESISESRCYNYFSIPKPSVLTLLGFISEVMELFNYNGSGMIHLIVGPMFSGKSTELFRLTNRHILAGKSVIIVKYEKDNRYDDELASTHDKKTMKAIGALHLKNILDKIKNYDVIGIDEGQFFDDIVKVSEFLANCGKIVIVAALDGDFQRRPFKTIINLYPLCEKIEKLHAVCRSCGGFASFTFRTILNSEIEVIGGEDIYKAVCRVCYLKFKDELNAKQKGVKIYKEMLNKERFTNEILYSPNDNENLDPAMCA</sequence>
<evidence type="ECO:0000256" key="7">
    <source>
        <dbReference type="ARBA" id="ARBA00022741"/>
    </source>
</evidence>
<dbReference type="GO" id="GO:0046872">
    <property type="term" value="F:metal ion binding"/>
    <property type="evidence" value="ECO:0007669"/>
    <property type="project" value="UniProtKB-KW"/>
</dbReference>
<evidence type="ECO:0000256" key="3">
    <source>
        <dbReference type="ARBA" id="ARBA00021150"/>
    </source>
</evidence>
<dbReference type="GO" id="GO:0042802">
    <property type="term" value="F:identical protein binding"/>
    <property type="evidence" value="ECO:0007669"/>
    <property type="project" value="UniProtKB-ARBA"/>
</dbReference>
<dbReference type="Gene3D" id="3.30.60.20">
    <property type="match status" value="1"/>
</dbReference>
<keyword evidence="6" id="KW-0479">Metal-binding</keyword>
<keyword evidence="9" id="KW-0862">Zinc</keyword>
<dbReference type="EC" id="2.7.1.21" evidence="2"/>
<comment type="catalytic activity">
    <reaction evidence="12">
        <text>thymidine + ATP = dTMP + ADP + H(+)</text>
        <dbReference type="Rhea" id="RHEA:19129"/>
        <dbReference type="ChEBI" id="CHEBI:15378"/>
        <dbReference type="ChEBI" id="CHEBI:17748"/>
        <dbReference type="ChEBI" id="CHEBI:30616"/>
        <dbReference type="ChEBI" id="CHEBI:63528"/>
        <dbReference type="ChEBI" id="CHEBI:456216"/>
        <dbReference type="EC" id="2.7.1.21"/>
    </reaction>
    <physiologicalReaction direction="left-to-right" evidence="12">
        <dbReference type="Rhea" id="RHEA:19130"/>
    </physiologicalReaction>
</comment>
<evidence type="ECO:0000256" key="2">
    <source>
        <dbReference type="ARBA" id="ARBA00012118"/>
    </source>
</evidence>
<dbReference type="InterPro" id="IPR001267">
    <property type="entry name" value="Thymidine_kinase"/>
</dbReference>
<dbReference type="WBParaSite" id="SVE_0014700.1">
    <property type="protein sequence ID" value="SVE_0014700.1"/>
    <property type="gene ID" value="SVE_0014700"/>
</dbReference>
<reference evidence="15" key="2">
    <citation type="submission" date="2015-08" db="UniProtKB">
        <authorList>
            <consortium name="WormBaseParasite"/>
        </authorList>
    </citation>
    <scope>IDENTIFICATION</scope>
</reference>
<dbReference type="GO" id="GO:0046104">
    <property type="term" value="P:thymidine metabolic process"/>
    <property type="evidence" value="ECO:0007669"/>
    <property type="project" value="TreeGrafter"/>
</dbReference>
<dbReference type="GO" id="GO:0005524">
    <property type="term" value="F:ATP binding"/>
    <property type="evidence" value="ECO:0007669"/>
    <property type="project" value="UniProtKB-KW"/>
</dbReference>
<dbReference type="FunFam" id="3.40.50.300:FF:001270">
    <property type="entry name" value="Thymidine kinase"/>
    <property type="match status" value="1"/>
</dbReference>
<keyword evidence="5" id="KW-0808">Transferase</keyword>
<dbReference type="PROSITE" id="PS00603">
    <property type="entry name" value="TK_CELLULAR_TYPE"/>
    <property type="match status" value="1"/>
</dbReference>
<comment type="subunit">
    <text evidence="11">Homotetramer. Tetramerization from dimerization is induced by ATP and increases catalytic efficiency due to a high affinity for thymidine. Tetramerization is inhibited by phosphorylation at Ser-13. Interacts (via the KEN box) with FZR1.</text>
</comment>
<dbReference type="AlphaFoldDB" id="A0A0K0EUF3"/>